<dbReference type="AlphaFoldDB" id="A0A0F5LSI7"/>
<dbReference type="SUPFAM" id="SSF69786">
    <property type="entry name" value="YggU-like"/>
    <property type="match status" value="1"/>
</dbReference>
<organism evidence="3 5">
    <name type="scientific">Devosia limi DSM 17137</name>
    <dbReference type="NCBI Taxonomy" id="1121477"/>
    <lineage>
        <taxon>Bacteria</taxon>
        <taxon>Pseudomonadati</taxon>
        <taxon>Pseudomonadota</taxon>
        <taxon>Alphaproteobacteria</taxon>
        <taxon>Hyphomicrobiales</taxon>
        <taxon>Devosiaceae</taxon>
        <taxon>Devosia</taxon>
    </lineage>
</organism>
<sequence length="104" mass="10621">MDQPSCYRLSPTGLSLFVRVTPNAGRDAIEGVELRDDGSAVLRLRVKAVPDKGRANAAVIALLAKALGIPKSAITLTAGDTARQKTLALSGDGPALAIAIAALS</sequence>
<accession>A0A0F5LSI7</accession>
<evidence type="ECO:0000313" key="6">
    <source>
        <dbReference type="Proteomes" id="UP000184533"/>
    </source>
</evidence>
<dbReference type="NCBIfam" id="TIGR00251">
    <property type="entry name" value="DUF167 family protein"/>
    <property type="match status" value="1"/>
</dbReference>
<dbReference type="Pfam" id="PF02594">
    <property type="entry name" value="DUF167"/>
    <property type="match status" value="1"/>
</dbReference>
<evidence type="ECO:0000256" key="1">
    <source>
        <dbReference type="ARBA" id="ARBA00010364"/>
    </source>
</evidence>
<dbReference type="Proteomes" id="UP000033608">
    <property type="component" value="Unassembled WGS sequence"/>
</dbReference>
<dbReference type="SMART" id="SM01152">
    <property type="entry name" value="DUF167"/>
    <property type="match status" value="1"/>
</dbReference>
<dbReference type="InterPro" id="IPR036591">
    <property type="entry name" value="YggU-like_sf"/>
</dbReference>
<evidence type="ECO:0000313" key="3">
    <source>
        <dbReference type="EMBL" id="KKB85308.1"/>
    </source>
</evidence>
<protein>
    <recommendedName>
        <fullName evidence="2">UPF0235 protein SAMN02745223_01915</fullName>
    </recommendedName>
</protein>
<keyword evidence="5" id="KW-1185">Reference proteome</keyword>
<reference evidence="3 5" key="1">
    <citation type="submission" date="2015-03" db="EMBL/GenBank/DDBJ databases">
        <authorList>
            <person name="Hassan Y.I."/>
            <person name="Lepp D."/>
            <person name="Zhou T."/>
        </authorList>
    </citation>
    <scope>NUCLEOTIDE SEQUENCE [LARGE SCALE GENOMIC DNA]</scope>
    <source>
        <strain evidence="3 5">DSM 17137</strain>
    </source>
</reference>
<evidence type="ECO:0000313" key="5">
    <source>
        <dbReference type="Proteomes" id="UP000033608"/>
    </source>
</evidence>
<evidence type="ECO:0000313" key="4">
    <source>
        <dbReference type="EMBL" id="SHF16437.1"/>
    </source>
</evidence>
<dbReference type="OrthoDB" id="9801972at2"/>
<dbReference type="HAMAP" id="MF_00634">
    <property type="entry name" value="UPF0235"/>
    <property type="match status" value="1"/>
</dbReference>
<name>A0A0F5LSI7_9HYPH</name>
<gene>
    <name evidence="4" type="ORF">SAMN02745223_01915</name>
    <name evidence="3" type="ORF">VW29_07120</name>
</gene>
<dbReference type="STRING" id="1121477.SAMN02745223_01915"/>
<dbReference type="EMBL" id="LAJF01000059">
    <property type="protein sequence ID" value="KKB85308.1"/>
    <property type="molecule type" value="Genomic_DNA"/>
</dbReference>
<dbReference type="InterPro" id="IPR003746">
    <property type="entry name" value="DUF167"/>
</dbReference>
<dbReference type="Gene3D" id="3.30.1200.10">
    <property type="entry name" value="YggU-like"/>
    <property type="match status" value="1"/>
</dbReference>
<dbReference type="RefSeq" id="WP_046134614.1">
    <property type="nucleotide sequence ID" value="NZ_FQVC01000005.1"/>
</dbReference>
<dbReference type="NCBIfam" id="NF002348">
    <property type="entry name" value="PRK01310.1"/>
    <property type="match status" value="1"/>
</dbReference>
<dbReference type="Proteomes" id="UP000184533">
    <property type="component" value="Unassembled WGS sequence"/>
</dbReference>
<reference evidence="4 6" key="2">
    <citation type="submission" date="2016-11" db="EMBL/GenBank/DDBJ databases">
        <authorList>
            <person name="Jaros S."/>
            <person name="Januszkiewicz K."/>
            <person name="Wedrychowicz H."/>
        </authorList>
    </citation>
    <scope>NUCLEOTIDE SEQUENCE [LARGE SCALE GENOMIC DNA]</scope>
    <source>
        <strain evidence="4 6">DSM 17137</strain>
    </source>
</reference>
<comment type="similarity">
    <text evidence="1 2">Belongs to the UPF0235 family.</text>
</comment>
<dbReference type="EMBL" id="FQVC01000005">
    <property type="protein sequence ID" value="SHF16437.1"/>
    <property type="molecule type" value="Genomic_DNA"/>
</dbReference>
<evidence type="ECO:0000256" key="2">
    <source>
        <dbReference type="HAMAP-Rule" id="MF_00634"/>
    </source>
</evidence>
<proteinExistence type="inferred from homology"/>
<dbReference type="PATRIC" id="fig|1121477.3.peg.2513"/>